<feature type="domain" description="Glycine zipper" evidence="3">
    <location>
        <begin position="628"/>
        <end position="669"/>
    </location>
</feature>
<organism evidence="4 5">
    <name type="scientific">Pseudomonas kribbensis</name>
    <dbReference type="NCBI Taxonomy" id="1628086"/>
    <lineage>
        <taxon>Bacteria</taxon>
        <taxon>Pseudomonadati</taxon>
        <taxon>Pseudomonadota</taxon>
        <taxon>Gammaproteobacteria</taxon>
        <taxon>Pseudomonadales</taxon>
        <taxon>Pseudomonadaceae</taxon>
        <taxon>Pseudomonas</taxon>
    </lineage>
</organism>
<dbReference type="Pfam" id="PF10145">
    <property type="entry name" value="PhageMin_Tail"/>
    <property type="match status" value="1"/>
</dbReference>
<evidence type="ECO:0000313" key="4">
    <source>
        <dbReference type="EMBL" id="TFH82114.1"/>
    </source>
</evidence>
<evidence type="ECO:0000256" key="1">
    <source>
        <dbReference type="SAM" id="MobiDB-lite"/>
    </source>
</evidence>
<evidence type="ECO:0000259" key="3">
    <source>
        <dbReference type="Pfam" id="PF13488"/>
    </source>
</evidence>
<comment type="caution">
    <text evidence="4">The sequence shown here is derived from an EMBL/GenBank/DDBJ whole genome shotgun (WGS) entry which is preliminary data.</text>
</comment>
<protein>
    <submittedName>
        <fullName evidence="4">Phage tail tape measure protein</fullName>
    </submittedName>
</protein>
<dbReference type="Proteomes" id="UP000297555">
    <property type="component" value="Unassembled WGS sequence"/>
</dbReference>
<feature type="domain" description="Phage tail tape measure protein" evidence="2">
    <location>
        <begin position="207"/>
        <end position="381"/>
    </location>
</feature>
<dbReference type="Pfam" id="PF13488">
    <property type="entry name" value="Gly-zipper_Omp"/>
    <property type="match status" value="1"/>
</dbReference>
<sequence>MADGSYSLTFTEVDQQAQALNTASKMASLMSPASSMQGADSASANIVSDLSLSGAFAGLGLALADSTAELRRLTSEQVQLRDVLSTIHGVLVSQRSLQQAMNDRQAQPGPVAGTGSGVPSANPDKDALKDLRPAINFDTAMAKLETVVGFKGDERRTFGIALEQMATESKVAAGGSTMLDLAGVGYTAVKAGVGNDHVNDKGELDNGARQKDVLEFTRDTGVTATAFGMKAADTADLLIGWRTSMSLNRAQTLDLADATSLLGSRLSASEADIGSILSNYGASAKGAGMTPEQAAAFSAALLNAGVNRADAGVAFEKISTTLALGDKASPSQRAAIVDLKLNPQALAGQMKVDAPGAILKVLEALKKQSPDRQSELAMTLFSVDQPVIKMLQNTGDVKRSFDLVADKKQYATSELGEGASAVNETARIQSQTSQAHINGFNAQKDRLYTSAGDTVLPSFNAVADTAAKAAGGLSGLAEQYPTLTAALVLSIAGIRSIAPLGKMYAGAAGWVKDTVGTLQGAYGKAVSVAGSIRTGAGTLVGSIRTGVGTLATRTEPLRAAAASRIGYMRSAAGRSMISRGARFGRIAGPLAMPLTMLEAGMKVVEGVAENDTKKVAGGVGMAAGGLAGGYAGASIGATIGTFILPGVGTLIGGALGGAIGSFYGSQEGEALGEKLATPAPDKLAPPAEVSAGLSTVQAQNQSSANVTYAPAFHFSGGDLASVEKVSAMVAQVMQTHFTSDFTPLMSANPLGTRRDAALTDGVA</sequence>
<gene>
    <name evidence="4" type="ORF">E4J90_05295</name>
</gene>
<feature type="region of interest" description="Disordered" evidence="1">
    <location>
        <begin position="98"/>
        <end position="127"/>
    </location>
</feature>
<dbReference type="InterPro" id="IPR010090">
    <property type="entry name" value="Phage_tape_meas"/>
</dbReference>
<evidence type="ECO:0000313" key="5">
    <source>
        <dbReference type="Proteomes" id="UP000297555"/>
    </source>
</evidence>
<evidence type="ECO:0000259" key="2">
    <source>
        <dbReference type="Pfam" id="PF10145"/>
    </source>
</evidence>
<dbReference type="RefSeq" id="WP_134825667.1">
    <property type="nucleotide sequence ID" value="NZ_SPDQ01000010.1"/>
</dbReference>
<accession>A0A4Y8VNK9</accession>
<proteinExistence type="predicted"/>
<dbReference type="NCBIfam" id="TIGR01760">
    <property type="entry name" value="tape_meas_TP901"/>
    <property type="match status" value="1"/>
</dbReference>
<dbReference type="EMBL" id="SPDQ01000010">
    <property type="protein sequence ID" value="TFH82114.1"/>
    <property type="molecule type" value="Genomic_DNA"/>
</dbReference>
<dbReference type="OrthoDB" id="6879814at2"/>
<dbReference type="AlphaFoldDB" id="A0A4Y8VNK9"/>
<reference evidence="4 5" key="1">
    <citation type="submission" date="2019-03" db="EMBL/GenBank/DDBJ databases">
        <title>Draft genome sequence of humic substances-degrading Pseudomonas kribbensis CHA-19 from forest soil.</title>
        <authorList>
            <person name="Kim D."/>
        </authorList>
    </citation>
    <scope>NUCLEOTIDE SEQUENCE [LARGE SCALE GENOMIC DNA]</scope>
    <source>
        <strain evidence="4 5">CHA-19</strain>
    </source>
</reference>
<dbReference type="InterPro" id="IPR039567">
    <property type="entry name" value="Gly-zipper"/>
</dbReference>
<name>A0A4Y8VNK9_9PSED</name>